<keyword evidence="3" id="KW-1185">Reference proteome</keyword>
<evidence type="ECO:0000313" key="3">
    <source>
        <dbReference type="Proteomes" id="UP001162836"/>
    </source>
</evidence>
<evidence type="ECO:0000313" key="2">
    <source>
        <dbReference type="EMBL" id="MCD4837854.1"/>
    </source>
</evidence>
<dbReference type="RefSeq" id="WP_231314162.1">
    <property type="nucleotide sequence ID" value="NZ_JAAFZF010000006.1"/>
</dbReference>
<feature type="transmembrane region" description="Helical" evidence="1">
    <location>
        <begin position="136"/>
        <end position="157"/>
    </location>
</feature>
<keyword evidence="1" id="KW-1133">Transmembrane helix</keyword>
<gene>
    <name evidence="2" type="ORF">LRS37_02945</name>
</gene>
<keyword evidence="1" id="KW-0472">Membrane</keyword>
<comment type="caution">
    <text evidence="2">The sequence shown here is derived from an EMBL/GenBank/DDBJ whole genome shotgun (WGS) entry which is preliminary data.</text>
</comment>
<protein>
    <recommendedName>
        <fullName evidence="4">Class I SAM-dependent methyltransferase</fullName>
    </recommendedName>
</protein>
<evidence type="ECO:0008006" key="4">
    <source>
        <dbReference type="Google" id="ProtNLM"/>
    </source>
</evidence>
<sequence length="166" mass="19455">MSKTELYTQTGVAMTCRSYEEYQEMFMLEQDFLGKGTILDIASGASSFTAELNQRGFKAMAVDPLYKLSIEEIGSLGRKEIKIASQKLSQNENLFVWNYYNSLEHHDDIRNCSLNQFINSYKRDEKKKYTFQQDCLLYLLMMIHFHLFFVITLYSYIKSNLILNSI</sequence>
<proteinExistence type="predicted"/>
<name>A0ABS8QGW8_9BACI</name>
<organism evidence="2 3">
    <name type="scientific">Neobacillus sedimentimangrovi</name>
    <dbReference type="NCBI Taxonomy" id="2699460"/>
    <lineage>
        <taxon>Bacteria</taxon>
        <taxon>Bacillati</taxon>
        <taxon>Bacillota</taxon>
        <taxon>Bacilli</taxon>
        <taxon>Bacillales</taxon>
        <taxon>Bacillaceae</taxon>
        <taxon>Neobacillus</taxon>
    </lineage>
</organism>
<keyword evidence="1" id="KW-0812">Transmembrane</keyword>
<reference evidence="2 3" key="1">
    <citation type="journal article" date="2023" name="Antonie Van Leeuwenhoek">
        <title>Unveiling the genomic potential of a novel thermostable glycoside hydrolases producing Neobacillus sedimentimangrovi UE25.</title>
        <authorList>
            <person name="Ejaz U."/>
            <person name="Saleem F."/>
            <person name="Rashid R."/>
            <person name="Hasan K.A."/>
            <person name="Syed M.N."/>
            <person name="Sohail M."/>
        </authorList>
    </citation>
    <scope>NUCLEOTIDE SEQUENCE [LARGE SCALE GENOMIC DNA]</scope>
    <source>
        <strain evidence="2 3">UE25</strain>
    </source>
</reference>
<dbReference type="Proteomes" id="UP001162836">
    <property type="component" value="Unassembled WGS sequence"/>
</dbReference>
<accession>A0ABS8QGW8</accession>
<dbReference type="EMBL" id="JAJODE010000005">
    <property type="protein sequence ID" value="MCD4837854.1"/>
    <property type="molecule type" value="Genomic_DNA"/>
</dbReference>
<evidence type="ECO:0000256" key="1">
    <source>
        <dbReference type="SAM" id="Phobius"/>
    </source>
</evidence>